<dbReference type="Gene3D" id="3.15.10.50">
    <property type="match status" value="1"/>
</dbReference>
<keyword evidence="1" id="KW-1185">Reference proteome</keyword>
<reference evidence="2" key="1">
    <citation type="submission" date="2025-08" db="UniProtKB">
        <authorList>
            <consortium name="RefSeq"/>
        </authorList>
    </citation>
    <scope>IDENTIFICATION</scope>
</reference>
<dbReference type="GeneID" id="100904182"/>
<dbReference type="Proteomes" id="UP000694867">
    <property type="component" value="Unplaced"/>
</dbReference>
<dbReference type="RefSeq" id="XP_018495018.1">
    <property type="nucleotide sequence ID" value="XM_018639502.1"/>
</dbReference>
<organism evidence="1 2">
    <name type="scientific">Galendromus occidentalis</name>
    <name type="common">western predatory mite</name>
    <dbReference type="NCBI Taxonomy" id="34638"/>
    <lineage>
        <taxon>Eukaryota</taxon>
        <taxon>Metazoa</taxon>
        <taxon>Ecdysozoa</taxon>
        <taxon>Arthropoda</taxon>
        <taxon>Chelicerata</taxon>
        <taxon>Arachnida</taxon>
        <taxon>Acari</taxon>
        <taxon>Parasitiformes</taxon>
        <taxon>Mesostigmata</taxon>
        <taxon>Gamasina</taxon>
        <taxon>Phytoseioidea</taxon>
        <taxon>Phytoseiidae</taxon>
        <taxon>Typhlodrominae</taxon>
        <taxon>Galendromus</taxon>
    </lineage>
</organism>
<protein>
    <submittedName>
        <fullName evidence="2">Uncharacterized protein LOC100904182 isoform X2</fullName>
    </submittedName>
</protein>
<dbReference type="AlphaFoldDB" id="A0AAJ7L5G6"/>
<dbReference type="InterPro" id="IPR038602">
    <property type="entry name" value="Mite_allergen_7_sf"/>
</dbReference>
<gene>
    <name evidence="2" type="primary">LOC100904182</name>
</gene>
<accession>A0AAJ7L5G6</accession>
<evidence type="ECO:0000313" key="1">
    <source>
        <dbReference type="Proteomes" id="UP000694867"/>
    </source>
</evidence>
<sequence length="184" mass="20034">MRTATLMKCWKTLGTIPRSEGKSIPSASTTLASRKDPPIKVYGLLSLARSGPATLTDHGDGNFAIDANLGLNRVTGDGRYKYRALFRFKGSISAKVDNISCNVRIAISNGKAHLQNFSIGSMSGLKVTRFTGASAVFNWLAKWIINLVVNKNRGKIRGQVENGARQALATALEKVDINRFIPRQ</sequence>
<dbReference type="Pfam" id="PF16984">
    <property type="entry name" value="Grp7_allergen"/>
    <property type="match status" value="1"/>
</dbReference>
<name>A0AAJ7L5G6_9ACAR</name>
<proteinExistence type="predicted"/>
<evidence type="ECO:0000313" key="2">
    <source>
        <dbReference type="RefSeq" id="XP_018495018.1"/>
    </source>
</evidence>
<dbReference type="InterPro" id="IPR020234">
    <property type="entry name" value="Mite_allergen_group-7"/>
</dbReference>